<evidence type="ECO:0000256" key="2">
    <source>
        <dbReference type="SAM" id="Phobius"/>
    </source>
</evidence>
<dbReference type="EMBL" id="CAJOAX010003325">
    <property type="protein sequence ID" value="CAF3847938.1"/>
    <property type="molecule type" value="Genomic_DNA"/>
</dbReference>
<evidence type="ECO:0000313" key="9">
    <source>
        <dbReference type="EMBL" id="CAF3550589.1"/>
    </source>
</evidence>
<protein>
    <submittedName>
        <fullName evidence="8">Uncharacterized protein</fullName>
    </submittedName>
</protein>
<evidence type="ECO:0000313" key="4">
    <source>
        <dbReference type="EMBL" id="CAF0729336.1"/>
    </source>
</evidence>
<evidence type="ECO:0000313" key="11">
    <source>
        <dbReference type="EMBL" id="CAF3847938.1"/>
    </source>
</evidence>
<dbReference type="Proteomes" id="UP000663836">
    <property type="component" value="Unassembled WGS sequence"/>
</dbReference>
<dbReference type="EMBL" id="CAJOBE010000934">
    <property type="protein sequence ID" value="CAF3700243.1"/>
    <property type="molecule type" value="Genomic_DNA"/>
</dbReference>
<evidence type="ECO:0000313" key="10">
    <source>
        <dbReference type="EMBL" id="CAF3700243.1"/>
    </source>
</evidence>
<dbReference type="Proteomes" id="UP000663889">
    <property type="component" value="Unassembled WGS sequence"/>
</dbReference>
<keyword evidence="2" id="KW-0472">Membrane</keyword>
<evidence type="ECO:0000313" key="13">
    <source>
        <dbReference type="Proteomes" id="UP000663889"/>
    </source>
</evidence>
<evidence type="ECO:0000313" key="12">
    <source>
        <dbReference type="Proteomes" id="UP000663870"/>
    </source>
</evidence>
<feature type="region of interest" description="Disordered" evidence="1">
    <location>
        <begin position="1"/>
        <end position="22"/>
    </location>
</feature>
<evidence type="ECO:0000313" key="3">
    <source>
        <dbReference type="EMBL" id="CAF0727873.1"/>
    </source>
</evidence>
<evidence type="ECO:0000313" key="6">
    <source>
        <dbReference type="EMBL" id="CAF0757646.1"/>
    </source>
</evidence>
<gene>
    <name evidence="10" type="ORF">FNK824_LOCUS9113</name>
    <name evidence="9" type="ORF">JBS370_LOCUS1329</name>
    <name evidence="3" type="ORF">JXQ802_LOCUS272</name>
    <name evidence="4" type="ORF">JXQ802_LOCUS381</name>
    <name evidence="11" type="ORF">OTI717_LOCUS20992</name>
    <name evidence="6" type="ORF">PYM288_LOCUS2437</name>
    <name evidence="5" type="ORF">RFH988_LOCUS798</name>
    <name evidence="8" type="ORF">SEV965_LOCUS970</name>
    <name evidence="7" type="ORF">ZHD862_LOCUS1756</name>
</gene>
<dbReference type="EMBL" id="CAJOBD010000043">
    <property type="protein sequence ID" value="CAF3550589.1"/>
    <property type="molecule type" value="Genomic_DNA"/>
</dbReference>
<dbReference type="EMBL" id="CAJNOL010000004">
    <property type="protein sequence ID" value="CAF0729336.1"/>
    <property type="molecule type" value="Genomic_DNA"/>
</dbReference>
<feature type="transmembrane region" description="Helical" evidence="2">
    <location>
        <begin position="37"/>
        <end position="62"/>
    </location>
</feature>
<sequence length="105" mass="11242">MYRSRSRAPPPRPVRSSPPADGAGPISGLLGGVGGAVTCLCCLSALGLLGLWITFIPFVAFFKYAYDQETRAYGGSSSINNLQQIVFLLVICVLTICFVKRQIST</sequence>
<dbReference type="Proteomes" id="UP000663823">
    <property type="component" value="Unassembled WGS sequence"/>
</dbReference>
<evidence type="ECO:0000313" key="7">
    <source>
        <dbReference type="EMBL" id="CAF0788054.1"/>
    </source>
</evidence>
<dbReference type="Proteomes" id="UP000663864">
    <property type="component" value="Unassembled WGS sequence"/>
</dbReference>
<dbReference type="Proteomes" id="UP000663870">
    <property type="component" value="Unassembled WGS sequence"/>
</dbReference>
<dbReference type="EMBL" id="CAJNOU010000017">
    <property type="protein sequence ID" value="CAF0807912.1"/>
    <property type="molecule type" value="Genomic_DNA"/>
</dbReference>
<keyword evidence="12" id="KW-1185">Reference proteome</keyword>
<proteinExistence type="predicted"/>
<feature type="transmembrane region" description="Helical" evidence="2">
    <location>
        <begin position="82"/>
        <end position="99"/>
    </location>
</feature>
<comment type="caution">
    <text evidence="8">The sequence shown here is derived from an EMBL/GenBank/DDBJ whole genome shotgun (WGS) entry which is preliminary data.</text>
</comment>
<dbReference type="EMBL" id="CAJNOL010000003">
    <property type="protein sequence ID" value="CAF0727873.1"/>
    <property type="molecule type" value="Genomic_DNA"/>
</dbReference>
<dbReference type="Proteomes" id="UP000663882">
    <property type="component" value="Unassembled WGS sequence"/>
</dbReference>
<dbReference type="EMBL" id="CAJNOO010000014">
    <property type="protein sequence ID" value="CAF0742082.1"/>
    <property type="molecule type" value="Genomic_DNA"/>
</dbReference>
<organism evidence="8 13">
    <name type="scientific">Rotaria sordida</name>
    <dbReference type="NCBI Taxonomy" id="392033"/>
    <lineage>
        <taxon>Eukaryota</taxon>
        <taxon>Metazoa</taxon>
        <taxon>Spiralia</taxon>
        <taxon>Gnathifera</taxon>
        <taxon>Rotifera</taxon>
        <taxon>Eurotatoria</taxon>
        <taxon>Bdelloidea</taxon>
        <taxon>Philodinida</taxon>
        <taxon>Philodinidae</taxon>
        <taxon>Rotaria</taxon>
    </lineage>
</organism>
<evidence type="ECO:0000256" key="1">
    <source>
        <dbReference type="SAM" id="MobiDB-lite"/>
    </source>
</evidence>
<accession>A0A813T5U2</accession>
<dbReference type="EMBL" id="CAJNOH010000016">
    <property type="protein sequence ID" value="CAF0757646.1"/>
    <property type="molecule type" value="Genomic_DNA"/>
</dbReference>
<dbReference type="Proteomes" id="UP000663874">
    <property type="component" value="Unassembled WGS sequence"/>
</dbReference>
<dbReference type="EMBL" id="CAJNOT010000031">
    <property type="protein sequence ID" value="CAF0788054.1"/>
    <property type="molecule type" value="Genomic_DNA"/>
</dbReference>
<evidence type="ECO:0000313" key="5">
    <source>
        <dbReference type="EMBL" id="CAF0742082.1"/>
    </source>
</evidence>
<name>A0A813T5U2_9BILA</name>
<dbReference type="Proteomes" id="UP000663854">
    <property type="component" value="Unassembled WGS sequence"/>
</dbReference>
<dbReference type="OrthoDB" id="10037274at2759"/>
<keyword evidence="2" id="KW-1133">Transmembrane helix</keyword>
<dbReference type="AlphaFoldDB" id="A0A813T5U2"/>
<keyword evidence="2" id="KW-0812">Transmembrane</keyword>
<reference evidence="8" key="1">
    <citation type="submission" date="2021-02" db="EMBL/GenBank/DDBJ databases">
        <authorList>
            <person name="Nowell W R."/>
        </authorList>
    </citation>
    <scope>NUCLEOTIDE SEQUENCE</scope>
</reference>
<evidence type="ECO:0000313" key="8">
    <source>
        <dbReference type="EMBL" id="CAF0807912.1"/>
    </source>
</evidence>